<dbReference type="SUPFAM" id="SSF52540">
    <property type="entry name" value="P-loop containing nucleoside triphosphate hydrolases"/>
    <property type="match status" value="1"/>
</dbReference>
<dbReference type="InterPro" id="IPR045063">
    <property type="entry name" value="Dynamin_N"/>
</dbReference>
<dbReference type="AlphaFoldDB" id="A0AA91C0C4"/>
<name>A0AA91C0C4_9RHOB</name>
<evidence type="ECO:0000313" key="4">
    <source>
        <dbReference type="EMBL" id="NOE19421.1"/>
    </source>
</evidence>
<keyword evidence="1" id="KW-0175">Coiled coil</keyword>
<reference evidence="4" key="1">
    <citation type="submission" date="2019-12" db="EMBL/GenBank/DDBJ databases">
        <title>Ruegeria JWLKs population differentiation of coral mucus and skeleton niches.</title>
        <authorList>
            <person name="Luo D."/>
        </authorList>
    </citation>
    <scope>NUCLEOTIDE SEQUENCE</scope>
    <source>
        <strain evidence="4">HKCCD6181</strain>
    </source>
</reference>
<accession>A0AA91C0C4</accession>
<dbReference type="Gene3D" id="3.40.50.300">
    <property type="entry name" value="P-loop containing nucleotide triphosphate hydrolases"/>
    <property type="match status" value="1"/>
</dbReference>
<feature type="coiled-coil region" evidence="1">
    <location>
        <begin position="316"/>
        <end position="343"/>
    </location>
</feature>
<feature type="domain" description="Dynamin N-terminal" evidence="3">
    <location>
        <begin position="29"/>
        <end position="168"/>
    </location>
</feature>
<protein>
    <recommendedName>
        <fullName evidence="3">Dynamin N-terminal domain-containing protein</fullName>
    </recommendedName>
</protein>
<evidence type="ECO:0000259" key="3">
    <source>
        <dbReference type="Pfam" id="PF00350"/>
    </source>
</evidence>
<comment type="caution">
    <text evidence="4">The sequence shown here is derived from an EMBL/GenBank/DDBJ whole genome shotgun (WGS) entry which is preliminary data.</text>
</comment>
<feature type="compositionally biased region" description="Basic and acidic residues" evidence="2">
    <location>
        <begin position="355"/>
        <end position="365"/>
    </location>
</feature>
<evidence type="ECO:0000256" key="2">
    <source>
        <dbReference type="SAM" id="MobiDB-lite"/>
    </source>
</evidence>
<feature type="region of interest" description="Disordered" evidence="2">
    <location>
        <begin position="345"/>
        <end position="366"/>
    </location>
</feature>
<organism evidence="4 5">
    <name type="scientific">Ruegeria atlantica</name>
    <dbReference type="NCBI Taxonomy" id="81569"/>
    <lineage>
        <taxon>Bacteria</taxon>
        <taxon>Pseudomonadati</taxon>
        <taxon>Pseudomonadota</taxon>
        <taxon>Alphaproteobacteria</taxon>
        <taxon>Rhodobacterales</taxon>
        <taxon>Roseobacteraceae</taxon>
        <taxon>Ruegeria</taxon>
    </lineage>
</organism>
<sequence>MAKDTQTRFVSPKAWERIEQWSRRKPVFALMGEFSAGKSTLMNFLLRTQTLPTQVTATQLPPVWFSWGNQAPYIKRHDGSTELIELDQLETVGVNDAQFIRIFLEADILEAVDLIDTPGISDPKISTDVWQRAVGQANGVLWCTHATQAWRETERATWVSLPERLQHNSLLLVTRADALSLKDRQKVLRRVNREAGHLFNRSILFSARDAITARDKTGDAEMWSRSGGGKMIDSFLEITEQIMDNRADQLARYQIDKSQADAPKVKPLRPARSSNEPTARDEAAPLRLVNPLEAAGQSNAVGETVVTSFPVRPARVERRSDEAERVRIDAEEAERLRAEMTAEPVPLPVEPDTSDDLRSFFKDTSNDPLELTNVAGLEDDEDEFELSVDADLEDALDDDTGALDDAEISPAPLAAVDNSDDVLASLNTSMQETPIVPDGEEEESEQADLAEDRGIEVSVSSITALMAAQTGNTADEYEPEPETSGLIEAATTEQVDAVERSVATLSGLPEVAVGSPLSASDMWQEVSRNEDLPQDAEGLKNVFKAFLAEFDQIAIEHNERQTKEALRSIPKAKENSGAEWHVL</sequence>
<gene>
    <name evidence="4" type="ORF">GS634_14935</name>
</gene>
<dbReference type="InterPro" id="IPR027417">
    <property type="entry name" value="P-loop_NTPase"/>
</dbReference>
<dbReference type="Proteomes" id="UP000597886">
    <property type="component" value="Unassembled WGS sequence"/>
</dbReference>
<dbReference type="Pfam" id="PF00350">
    <property type="entry name" value="Dynamin_N"/>
    <property type="match status" value="1"/>
</dbReference>
<evidence type="ECO:0000313" key="5">
    <source>
        <dbReference type="Proteomes" id="UP000597886"/>
    </source>
</evidence>
<dbReference type="EMBL" id="WVRA01000005">
    <property type="protein sequence ID" value="NOE19421.1"/>
    <property type="molecule type" value="Genomic_DNA"/>
</dbReference>
<evidence type="ECO:0000256" key="1">
    <source>
        <dbReference type="SAM" id="Coils"/>
    </source>
</evidence>
<feature type="region of interest" description="Disordered" evidence="2">
    <location>
        <begin position="257"/>
        <end position="284"/>
    </location>
</feature>
<dbReference type="RefSeq" id="WP_171330942.1">
    <property type="nucleotide sequence ID" value="NZ_WVRA01000005.1"/>
</dbReference>
<proteinExistence type="predicted"/>